<protein>
    <submittedName>
        <fullName evidence="1">Uncharacterized protein</fullName>
    </submittedName>
</protein>
<name>A0A174ME49_FLAPL</name>
<evidence type="ECO:0000313" key="2">
    <source>
        <dbReference type="Proteomes" id="UP000095746"/>
    </source>
</evidence>
<dbReference type="Proteomes" id="UP000095746">
    <property type="component" value="Unassembled WGS sequence"/>
</dbReference>
<dbReference type="EMBL" id="CYZT01000321">
    <property type="protein sequence ID" value="CUP33596.1"/>
    <property type="molecule type" value="Genomic_DNA"/>
</dbReference>
<reference evidence="1 2" key="1">
    <citation type="submission" date="2015-09" db="EMBL/GenBank/DDBJ databases">
        <authorList>
            <consortium name="Pathogen Informatics"/>
        </authorList>
    </citation>
    <scope>NUCLEOTIDE SEQUENCE [LARGE SCALE GENOMIC DNA]</scope>
    <source>
        <strain evidence="1 2">2789STDY5608854</strain>
    </source>
</reference>
<dbReference type="AlphaFoldDB" id="A0A174ME49"/>
<gene>
    <name evidence="1" type="ORF">ERS852411_03003</name>
</gene>
<evidence type="ECO:0000313" key="1">
    <source>
        <dbReference type="EMBL" id="CUP33596.1"/>
    </source>
</evidence>
<proteinExistence type="predicted"/>
<sequence length="50" mass="5394">MVPSQVYIRSQLGSRAVSSLKLLIEVMGSSMLTSSPVRSSTSCCTMRLTN</sequence>
<organism evidence="1 2">
    <name type="scientific">Flavonifractor plautii</name>
    <name type="common">Fusobacterium plautii</name>
    <dbReference type="NCBI Taxonomy" id="292800"/>
    <lineage>
        <taxon>Bacteria</taxon>
        <taxon>Bacillati</taxon>
        <taxon>Bacillota</taxon>
        <taxon>Clostridia</taxon>
        <taxon>Eubacteriales</taxon>
        <taxon>Oscillospiraceae</taxon>
        <taxon>Flavonifractor</taxon>
    </lineage>
</organism>
<accession>A0A174ME49</accession>